<organism evidence="2 3">
    <name type="scientific">Myxococcus stipitatus (strain DSM 14675 / JCM 12634 / Mx s8)</name>
    <dbReference type="NCBI Taxonomy" id="1278073"/>
    <lineage>
        <taxon>Bacteria</taxon>
        <taxon>Pseudomonadati</taxon>
        <taxon>Myxococcota</taxon>
        <taxon>Myxococcia</taxon>
        <taxon>Myxococcales</taxon>
        <taxon>Cystobacterineae</taxon>
        <taxon>Myxococcaceae</taxon>
        <taxon>Myxococcus</taxon>
    </lineage>
</organism>
<evidence type="ECO:0000313" key="3">
    <source>
        <dbReference type="Proteomes" id="UP000011131"/>
    </source>
</evidence>
<sequence length="203" mass="22702">MLTSLGFVVAMAVLGQSDEAQASKLVDKGTQAFMARQYSDALTHYRSAFKLHRTQETALCIVTAYLNTPGASTTQAVTDMNAWLALHRESRQAHSDDALLEKAGELMKGIEKLATNQETKLRDKDEQIRKILQSTTIRVQALERDLALERSKVRTTEEQLKKDQLLLQQGKLQLDKDRMQFLRETKKAGQLEGPLKNGPPPGP</sequence>
<dbReference type="KEGG" id="msd:MYSTI_01843"/>
<protein>
    <submittedName>
        <fullName evidence="2">Uncharacterized protein</fullName>
    </submittedName>
</protein>
<dbReference type="Proteomes" id="UP000011131">
    <property type="component" value="Chromosome"/>
</dbReference>
<feature type="region of interest" description="Disordered" evidence="1">
    <location>
        <begin position="181"/>
        <end position="203"/>
    </location>
</feature>
<name>L7U5P7_MYXSD</name>
<dbReference type="Gene3D" id="1.25.40.10">
    <property type="entry name" value="Tetratricopeptide repeat domain"/>
    <property type="match status" value="1"/>
</dbReference>
<evidence type="ECO:0000313" key="2">
    <source>
        <dbReference type="EMBL" id="AGC43175.1"/>
    </source>
</evidence>
<dbReference type="HOGENOM" id="CLU_1347710_0_0_7"/>
<dbReference type="EMBL" id="CP004025">
    <property type="protein sequence ID" value="AGC43175.1"/>
    <property type="molecule type" value="Genomic_DNA"/>
</dbReference>
<gene>
    <name evidence="2" type="ordered locus">MYSTI_01843</name>
</gene>
<evidence type="ECO:0000256" key="1">
    <source>
        <dbReference type="SAM" id="MobiDB-lite"/>
    </source>
</evidence>
<reference evidence="2 3" key="1">
    <citation type="journal article" date="2013" name="Genome Announc.">
        <title>Complete genome sequence of Myxococcus stipitatus strain DSM 14675, a fruiting myxobacterium.</title>
        <authorList>
            <person name="Huntley S."/>
            <person name="Kneip S."/>
            <person name="Treuner-Lange A."/>
            <person name="Sogaard-Andersen L."/>
        </authorList>
    </citation>
    <scope>NUCLEOTIDE SEQUENCE [LARGE SCALE GENOMIC DNA]</scope>
    <source>
        <strain evidence="3">DSM 14675 / JCM 12634 / Mx s8</strain>
    </source>
</reference>
<accession>L7U5P7</accession>
<keyword evidence="3" id="KW-1185">Reference proteome</keyword>
<dbReference type="PATRIC" id="fig|1278073.3.peg.1892"/>
<proteinExistence type="predicted"/>
<dbReference type="STRING" id="1278073.MYSTI_01843"/>
<dbReference type="AlphaFoldDB" id="L7U5P7"/>
<dbReference type="InterPro" id="IPR011990">
    <property type="entry name" value="TPR-like_helical_dom_sf"/>
</dbReference>